<protein>
    <submittedName>
        <fullName evidence="3">Tat pathway signal sequence domain protein</fullName>
    </submittedName>
</protein>
<reference evidence="3 4" key="1">
    <citation type="submission" date="2012-05" db="EMBL/GenBank/DDBJ databases">
        <authorList>
            <person name="Weinstock G."/>
            <person name="Sodergren E."/>
            <person name="Lobos E.A."/>
            <person name="Fulton L."/>
            <person name="Fulton R."/>
            <person name="Courtney L."/>
            <person name="Fronick C."/>
            <person name="O'Laughlin M."/>
            <person name="Godfrey J."/>
            <person name="Wilson R.M."/>
            <person name="Miner T."/>
            <person name="Farmer C."/>
            <person name="Delehaunty K."/>
            <person name="Cordes M."/>
            <person name="Minx P."/>
            <person name="Tomlinson C."/>
            <person name="Chen J."/>
            <person name="Wollam A."/>
            <person name="Pepin K.H."/>
            <person name="Bhonagiri V."/>
            <person name="Zhang X."/>
            <person name="Suruliraj S."/>
            <person name="Warren W."/>
            <person name="Mitreva M."/>
            <person name="Mardis E.R."/>
            <person name="Wilson R.K."/>
        </authorList>
    </citation>
    <scope>NUCLEOTIDE SEQUENCE [LARGE SCALE GENOMIC DNA]</scope>
    <source>
        <strain evidence="3 4">F0235</strain>
    </source>
</reference>
<dbReference type="RefSeq" id="WP_006061408.1">
    <property type="nucleotide sequence ID" value="NZ_KB290817.1"/>
</dbReference>
<evidence type="ECO:0000259" key="2">
    <source>
        <dbReference type="Pfam" id="PF08924"/>
    </source>
</evidence>
<gene>
    <name evidence="3" type="ORF">HMPREF9997_00002</name>
</gene>
<dbReference type="HOGENOM" id="CLU_075024_0_0_11"/>
<dbReference type="InterPro" id="IPR017853">
    <property type="entry name" value="GH"/>
</dbReference>
<dbReference type="STRING" id="1035195.HMPREF9997_00002"/>
<dbReference type="SUPFAM" id="SSF51445">
    <property type="entry name" value="(Trans)glycosidases"/>
    <property type="match status" value="1"/>
</dbReference>
<dbReference type="eggNOG" id="COG3757">
    <property type="taxonomic scope" value="Bacteria"/>
</dbReference>
<keyword evidence="4" id="KW-1185">Reference proteome</keyword>
<sequence>MTTMFASRISRRSLLKAAAFTITAGALTTATAPFAKAEPGTIVGTVIDFAAGVPDAQAVKDGGFLGAVRYVSQRRPGAEWMLGKPVTRQETDAMANLGLKTASVYQFGKEETADWKQGAEGARVHAPQAIELHRAAGGPTGRPIYVAIDDNPTREQYDNQIRPYLQTFRTLLSDAGYSMGIYGNYNTINWAIQDGLGEFFWQHDWGSEGQIHPQVTIHQKAGWQESVGGVTVDVNNVYAKDWGQWAPGDANGAQPTTTATHNNGPTAANLSSSALNLTPQQLQQLREIPAFHNLTVNNLTPQQITEITRVVQSFSAA</sequence>
<dbReference type="Proteomes" id="UP000010445">
    <property type="component" value="Unassembled WGS sequence"/>
</dbReference>
<accession>L1MP29</accession>
<organism evidence="3 4">
    <name type="scientific">Corynebacterium durum F0235</name>
    <dbReference type="NCBI Taxonomy" id="1035195"/>
    <lineage>
        <taxon>Bacteria</taxon>
        <taxon>Bacillati</taxon>
        <taxon>Actinomycetota</taxon>
        <taxon>Actinomycetes</taxon>
        <taxon>Mycobacteriales</taxon>
        <taxon>Corynebacteriaceae</taxon>
        <taxon>Corynebacterium</taxon>
    </lineage>
</organism>
<dbReference type="Pfam" id="PF08924">
    <property type="entry name" value="Rv2525c_GlyHyd-like"/>
    <property type="match status" value="1"/>
</dbReference>
<dbReference type="PATRIC" id="fig|1035195.3.peg.2"/>
<dbReference type="EMBL" id="AMEM01000001">
    <property type="protein sequence ID" value="EKX92709.1"/>
    <property type="molecule type" value="Genomic_DNA"/>
</dbReference>
<proteinExistence type="predicted"/>
<feature type="domain" description="Rv2525c-like glycoside hydrolase-like" evidence="2">
    <location>
        <begin position="57"/>
        <end position="237"/>
    </location>
</feature>
<name>L1MP29_9CORY</name>
<evidence type="ECO:0000313" key="3">
    <source>
        <dbReference type="EMBL" id="EKX92709.1"/>
    </source>
</evidence>
<evidence type="ECO:0000256" key="1">
    <source>
        <dbReference type="SAM" id="SignalP"/>
    </source>
</evidence>
<comment type="caution">
    <text evidence="3">The sequence shown here is derived from an EMBL/GenBank/DDBJ whole genome shotgun (WGS) entry which is preliminary data.</text>
</comment>
<feature type="signal peptide" evidence="1">
    <location>
        <begin position="1"/>
        <end position="37"/>
    </location>
</feature>
<keyword evidence="1" id="KW-0732">Signal</keyword>
<dbReference type="AlphaFoldDB" id="L1MP29"/>
<feature type="chain" id="PRO_5003954360" evidence="1">
    <location>
        <begin position="38"/>
        <end position="317"/>
    </location>
</feature>
<dbReference type="Gene3D" id="3.20.20.80">
    <property type="entry name" value="Glycosidases"/>
    <property type="match status" value="1"/>
</dbReference>
<dbReference type="InterPro" id="IPR015020">
    <property type="entry name" value="Rv2525c-like_Glyco_Hydro-like"/>
</dbReference>
<dbReference type="InterPro" id="IPR006311">
    <property type="entry name" value="TAT_signal"/>
</dbReference>
<dbReference type="PROSITE" id="PS51318">
    <property type="entry name" value="TAT"/>
    <property type="match status" value="1"/>
</dbReference>
<evidence type="ECO:0000313" key="4">
    <source>
        <dbReference type="Proteomes" id="UP000010445"/>
    </source>
</evidence>